<dbReference type="SUPFAM" id="SSF52540">
    <property type="entry name" value="P-loop containing nucleoside triphosphate hydrolases"/>
    <property type="match status" value="1"/>
</dbReference>
<proteinExistence type="predicted"/>
<dbReference type="InterPro" id="IPR050683">
    <property type="entry name" value="Bact_Polysacc_Export_ATP-bd"/>
</dbReference>
<evidence type="ECO:0000259" key="1">
    <source>
        <dbReference type="PROSITE" id="PS50893"/>
    </source>
</evidence>
<reference evidence="2 3" key="1">
    <citation type="submission" date="2019-02" db="EMBL/GenBank/DDBJ databases">
        <title>Sequencing the genomes of 1000 actinobacteria strains.</title>
        <authorList>
            <person name="Klenk H.-P."/>
        </authorList>
    </citation>
    <scope>NUCLEOTIDE SEQUENCE [LARGE SCALE GENOMIC DNA]</scope>
    <source>
        <strain evidence="2 3">DSM 17364</strain>
    </source>
</reference>
<keyword evidence="3" id="KW-1185">Reference proteome</keyword>
<organism evidence="2 3">
    <name type="scientific">Zhihengliuella halotolerans</name>
    <dbReference type="NCBI Taxonomy" id="370736"/>
    <lineage>
        <taxon>Bacteria</taxon>
        <taxon>Bacillati</taxon>
        <taxon>Actinomycetota</taxon>
        <taxon>Actinomycetes</taxon>
        <taxon>Micrococcales</taxon>
        <taxon>Micrococcaceae</taxon>
        <taxon>Zhihengliuella</taxon>
    </lineage>
</organism>
<evidence type="ECO:0000313" key="3">
    <source>
        <dbReference type="Proteomes" id="UP000292685"/>
    </source>
</evidence>
<dbReference type="Gene3D" id="3.40.50.300">
    <property type="entry name" value="P-loop containing nucleotide triphosphate hydrolases"/>
    <property type="match status" value="1"/>
</dbReference>
<dbReference type="GO" id="GO:0005524">
    <property type="term" value="F:ATP binding"/>
    <property type="evidence" value="ECO:0007669"/>
    <property type="project" value="InterPro"/>
</dbReference>
<dbReference type="OrthoDB" id="9778870at2"/>
<gene>
    <name evidence="2" type="ORF">EV380_1140</name>
</gene>
<dbReference type="PANTHER" id="PTHR46743">
    <property type="entry name" value="TEICHOIC ACIDS EXPORT ATP-BINDING PROTEIN TAGH"/>
    <property type="match status" value="1"/>
</dbReference>
<comment type="caution">
    <text evidence="2">The sequence shown here is derived from an EMBL/GenBank/DDBJ whole genome shotgun (WGS) entry which is preliminary data.</text>
</comment>
<dbReference type="EMBL" id="SHLA01000001">
    <property type="protein sequence ID" value="RZU61569.1"/>
    <property type="molecule type" value="Genomic_DNA"/>
</dbReference>
<dbReference type="AlphaFoldDB" id="A0A4Q8ADF9"/>
<accession>A0A4Q8ADF9</accession>
<evidence type="ECO:0000313" key="2">
    <source>
        <dbReference type="EMBL" id="RZU61569.1"/>
    </source>
</evidence>
<dbReference type="PANTHER" id="PTHR46743:SF2">
    <property type="entry name" value="TEICHOIC ACIDS EXPORT ATP-BINDING PROTEIN TAGH"/>
    <property type="match status" value="1"/>
</dbReference>
<dbReference type="PROSITE" id="PS50893">
    <property type="entry name" value="ABC_TRANSPORTER_2"/>
    <property type="match status" value="1"/>
</dbReference>
<dbReference type="Proteomes" id="UP000292685">
    <property type="component" value="Unassembled WGS sequence"/>
</dbReference>
<protein>
    <submittedName>
        <fullName evidence="2">ABC-type polysaccharide/polyol phosphate transport system ATPase subunit</fullName>
    </submittedName>
</protein>
<dbReference type="InterPro" id="IPR027417">
    <property type="entry name" value="P-loop_NTPase"/>
</dbReference>
<dbReference type="InterPro" id="IPR003439">
    <property type="entry name" value="ABC_transporter-like_ATP-bd"/>
</dbReference>
<feature type="domain" description="ABC transporter" evidence="1">
    <location>
        <begin position="20"/>
        <end position="244"/>
    </location>
</feature>
<dbReference type="RefSeq" id="WP_130449922.1">
    <property type="nucleotide sequence ID" value="NZ_SHLA01000001.1"/>
</dbReference>
<dbReference type="GO" id="GO:0016887">
    <property type="term" value="F:ATP hydrolysis activity"/>
    <property type="evidence" value="ECO:0007669"/>
    <property type="project" value="InterPro"/>
</dbReference>
<name>A0A4Q8ADF9_9MICC</name>
<sequence length="277" mass="30639">MQRRGVEMTPPARVRPTLLLHGVSAERSQGRGKKAFTAVINDLTFLAEAGEAVGFLGSRRDGAALIAEVITGNSVPTDGKIYVDGEPVVLDAAGSYDAEESLRFNMVRFATANRMSGQRVTSAVATVAAEAQIGDETLDELVQNIDQEVVDRIRFYLALVTGTRILVIDEAETLVELLANDGEQRKLEAFHRRGGTLIVVSHEIRHLLQLTNRICWIHDGRVIMDDEPATVKRWRTQLTTAERKGESKRAVQLLRRFQKGYIPPVLSVRGGARRRVS</sequence>